<comment type="caution">
    <text evidence="2">The sequence shown here is derived from an EMBL/GenBank/DDBJ whole genome shotgun (WGS) entry which is preliminary data.</text>
</comment>
<protein>
    <submittedName>
        <fullName evidence="2">Uncharacterized protein</fullName>
    </submittedName>
</protein>
<dbReference type="AlphaFoldDB" id="A0AA39WE64"/>
<reference evidence="2" key="1">
    <citation type="submission" date="2023-06" db="EMBL/GenBank/DDBJ databases">
        <title>Genome-scale phylogeny and comparative genomics of the fungal order Sordariales.</title>
        <authorList>
            <consortium name="Lawrence Berkeley National Laboratory"/>
            <person name="Hensen N."/>
            <person name="Bonometti L."/>
            <person name="Westerberg I."/>
            <person name="Brannstrom I.O."/>
            <person name="Guillou S."/>
            <person name="Cros-Aarteil S."/>
            <person name="Calhoun S."/>
            <person name="Haridas S."/>
            <person name="Kuo A."/>
            <person name="Mondo S."/>
            <person name="Pangilinan J."/>
            <person name="Riley R."/>
            <person name="Labutti K."/>
            <person name="Andreopoulos B."/>
            <person name="Lipzen A."/>
            <person name="Chen C."/>
            <person name="Yanf M."/>
            <person name="Daum C."/>
            <person name="Ng V."/>
            <person name="Clum A."/>
            <person name="Steindorff A."/>
            <person name="Ohm R."/>
            <person name="Martin F."/>
            <person name="Silar P."/>
            <person name="Natvig D."/>
            <person name="Lalanne C."/>
            <person name="Gautier V."/>
            <person name="Ament-Velasquez S.L."/>
            <person name="Kruys A."/>
            <person name="Hutchinson M.I."/>
            <person name="Powell A.J."/>
            <person name="Barry K."/>
            <person name="Miller A.N."/>
            <person name="Grigoriev I.V."/>
            <person name="Debuchy R."/>
            <person name="Gladieux P."/>
            <person name="Thoren M.H."/>
            <person name="Johannesson H."/>
        </authorList>
    </citation>
    <scope>NUCLEOTIDE SEQUENCE</scope>
    <source>
        <strain evidence="2">CBS 606.72</strain>
    </source>
</reference>
<dbReference type="EMBL" id="JAULSU010000006">
    <property type="protein sequence ID" value="KAK0613737.1"/>
    <property type="molecule type" value="Genomic_DNA"/>
</dbReference>
<accession>A0AA39WE64</accession>
<dbReference type="PANTHER" id="PTHR35605">
    <property type="entry name" value="ECP2 EFFECTOR PROTEIN DOMAIN-CONTAINING PROTEIN-RELATED"/>
    <property type="match status" value="1"/>
</dbReference>
<evidence type="ECO:0000313" key="3">
    <source>
        <dbReference type="Proteomes" id="UP001175000"/>
    </source>
</evidence>
<organism evidence="2 3">
    <name type="scientific">Immersiella caudata</name>
    <dbReference type="NCBI Taxonomy" id="314043"/>
    <lineage>
        <taxon>Eukaryota</taxon>
        <taxon>Fungi</taxon>
        <taxon>Dikarya</taxon>
        <taxon>Ascomycota</taxon>
        <taxon>Pezizomycotina</taxon>
        <taxon>Sordariomycetes</taxon>
        <taxon>Sordariomycetidae</taxon>
        <taxon>Sordariales</taxon>
        <taxon>Lasiosphaeriaceae</taxon>
        <taxon>Immersiella</taxon>
    </lineage>
</organism>
<dbReference type="PANTHER" id="PTHR35605:SF1">
    <property type="entry name" value="ECP2 EFFECTOR PROTEIN DOMAIN-CONTAINING PROTEIN-RELATED"/>
    <property type="match status" value="1"/>
</dbReference>
<keyword evidence="3" id="KW-1185">Reference proteome</keyword>
<feature type="chain" id="PRO_5041266347" evidence="1">
    <location>
        <begin position="20"/>
        <end position="208"/>
    </location>
</feature>
<dbReference type="Proteomes" id="UP001175000">
    <property type="component" value="Unassembled WGS sequence"/>
</dbReference>
<feature type="signal peptide" evidence="1">
    <location>
        <begin position="1"/>
        <end position="19"/>
    </location>
</feature>
<evidence type="ECO:0000313" key="2">
    <source>
        <dbReference type="EMBL" id="KAK0613737.1"/>
    </source>
</evidence>
<sequence length="208" mass="22811">MIPSAILAGIVMLASGVVSTPHRKYDLTSRAPLPGFNLKVLEWTAQATPGGETINVNGTVQDVVAALNKIDPQYEARLRQDTSLQSRSLDESYFYKRKSYDCIRIGSRGVDPGEIKDGIRYLRTVSGRPKNGPGPGNCGRISCSWASAIYWCNEDESEKELDTFARIADAASFLVQKCWDGKRGSGFGGTVIHEDNWSVVIKFDGENC</sequence>
<name>A0AA39WE64_9PEZI</name>
<keyword evidence="1" id="KW-0732">Signal</keyword>
<proteinExistence type="predicted"/>
<gene>
    <name evidence="2" type="ORF">B0T14DRAFT_569746</name>
</gene>
<evidence type="ECO:0000256" key="1">
    <source>
        <dbReference type="SAM" id="SignalP"/>
    </source>
</evidence>